<evidence type="ECO:0000256" key="2">
    <source>
        <dbReference type="ARBA" id="ARBA00022614"/>
    </source>
</evidence>
<organism evidence="11 13">
    <name type="scientific">Medicago truncatula</name>
    <name type="common">Barrel medic</name>
    <name type="synonym">Medicago tribuloides</name>
    <dbReference type="NCBI Taxonomy" id="3880"/>
    <lineage>
        <taxon>Eukaryota</taxon>
        <taxon>Viridiplantae</taxon>
        <taxon>Streptophyta</taxon>
        <taxon>Embryophyta</taxon>
        <taxon>Tracheophyta</taxon>
        <taxon>Spermatophyta</taxon>
        <taxon>Magnoliopsida</taxon>
        <taxon>eudicotyledons</taxon>
        <taxon>Gunneridae</taxon>
        <taxon>Pentapetalae</taxon>
        <taxon>rosids</taxon>
        <taxon>fabids</taxon>
        <taxon>Fabales</taxon>
        <taxon>Fabaceae</taxon>
        <taxon>Papilionoideae</taxon>
        <taxon>50 kb inversion clade</taxon>
        <taxon>NPAAA clade</taxon>
        <taxon>Hologalegina</taxon>
        <taxon>IRL clade</taxon>
        <taxon>Trifolieae</taxon>
        <taxon>Medicago</taxon>
    </lineage>
</organism>
<evidence type="ECO:0000256" key="1">
    <source>
        <dbReference type="ARBA" id="ARBA00004167"/>
    </source>
</evidence>
<dbReference type="GO" id="GO:0004672">
    <property type="term" value="F:protein kinase activity"/>
    <property type="evidence" value="ECO:0007669"/>
    <property type="project" value="InterPro"/>
</dbReference>
<dbReference type="GO" id="GO:0005524">
    <property type="term" value="F:ATP binding"/>
    <property type="evidence" value="ECO:0007669"/>
    <property type="project" value="InterPro"/>
</dbReference>
<evidence type="ECO:0000256" key="3">
    <source>
        <dbReference type="ARBA" id="ARBA00022692"/>
    </source>
</evidence>
<keyword evidence="5" id="KW-0677">Repeat</keyword>
<evidence type="ECO:0000256" key="4">
    <source>
        <dbReference type="ARBA" id="ARBA00022729"/>
    </source>
</evidence>
<name>G7KI39_MEDTR</name>
<dbReference type="GO" id="GO:0016020">
    <property type="term" value="C:membrane"/>
    <property type="evidence" value="ECO:0007669"/>
    <property type="project" value="UniProtKB-SubCell"/>
</dbReference>
<evidence type="ECO:0000256" key="8">
    <source>
        <dbReference type="ARBA" id="ARBA00023170"/>
    </source>
</evidence>
<keyword evidence="7" id="KW-0472">Membrane</keyword>
<keyword evidence="13" id="KW-1185">Reference proteome</keyword>
<protein>
    <submittedName>
        <fullName evidence="11">Tyrosine kinase family protein</fullName>
    </submittedName>
</protein>
<evidence type="ECO:0000256" key="9">
    <source>
        <dbReference type="ARBA" id="ARBA00023180"/>
    </source>
</evidence>
<keyword evidence="3" id="KW-0812">Transmembrane</keyword>
<evidence type="ECO:0000313" key="12">
    <source>
        <dbReference type="EnsemblPlants" id="AES74440"/>
    </source>
</evidence>
<gene>
    <name evidence="11" type="ordered locus">MTR_6g006200</name>
</gene>
<dbReference type="EnsemblPlants" id="AES74440">
    <property type="protein sequence ID" value="AES74440"/>
    <property type="gene ID" value="MTR_6g006200"/>
</dbReference>
<dbReference type="InterPro" id="IPR001245">
    <property type="entry name" value="Ser-Thr/Tyr_kinase_cat_dom"/>
</dbReference>
<keyword evidence="2" id="KW-0433">Leucine-rich repeat</keyword>
<evidence type="ECO:0000256" key="5">
    <source>
        <dbReference type="ARBA" id="ARBA00022737"/>
    </source>
</evidence>
<comment type="subcellular location">
    <subcellularLocation>
        <location evidence="1">Membrane</location>
        <topology evidence="1">Single-pass membrane protein</topology>
    </subcellularLocation>
</comment>
<dbReference type="HOGENOM" id="CLU_1613290_0_0_1"/>
<reference evidence="11 13" key="2">
    <citation type="journal article" date="2014" name="BMC Genomics">
        <title>An improved genome release (version Mt4.0) for the model legume Medicago truncatula.</title>
        <authorList>
            <person name="Tang H."/>
            <person name="Krishnakumar V."/>
            <person name="Bidwell S."/>
            <person name="Rosen B."/>
            <person name="Chan A."/>
            <person name="Zhou S."/>
            <person name="Gentzbittel L."/>
            <person name="Childs K.L."/>
            <person name="Yandell M."/>
            <person name="Gundlach H."/>
            <person name="Mayer K.F."/>
            <person name="Schwartz D.C."/>
            <person name="Town C.D."/>
        </authorList>
    </citation>
    <scope>GENOME REANNOTATION</scope>
    <source>
        <strain evidence="12 13">cv. Jemalong A17</strain>
    </source>
</reference>
<dbReference type="PROSITE" id="PS50011">
    <property type="entry name" value="PROTEIN_KINASE_DOM"/>
    <property type="match status" value="1"/>
</dbReference>
<keyword evidence="4" id="KW-0732">Signal</keyword>
<dbReference type="Pfam" id="PF07714">
    <property type="entry name" value="PK_Tyr_Ser-Thr"/>
    <property type="match status" value="1"/>
</dbReference>
<dbReference type="SUPFAM" id="SSF56112">
    <property type="entry name" value="Protein kinase-like (PK-like)"/>
    <property type="match status" value="1"/>
</dbReference>
<sequence length="165" mass="17955">MLHLDLRDPVPGHGSTTISNHKRFKKVATVNKKTSLYAPSSPRDLYDPYNVVKIVVSSYNIGSLSEKTETSSLSLSDETQNYLLIEAGNGVISVQVLCKVTKDFSDGYLHGLARETFIHRDLMSSNNVLLGGGHVHAKVSDFGLVKLVPDGGKYSATKYAGMTLL</sequence>
<keyword evidence="8" id="KW-0675">Receptor</keyword>
<evidence type="ECO:0000256" key="7">
    <source>
        <dbReference type="ARBA" id="ARBA00023136"/>
    </source>
</evidence>
<dbReference type="PANTHER" id="PTHR47986">
    <property type="entry name" value="OSJNBA0070M12.3 PROTEIN"/>
    <property type="match status" value="1"/>
</dbReference>
<dbReference type="PANTHER" id="PTHR47986:SF1">
    <property type="entry name" value="OS04G0685900 PROTEIN"/>
    <property type="match status" value="1"/>
</dbReference>
<evidence type="ECO:0000259" key="10">
    <source>
        <dbReference type="PROSITE" id="PS50011"/>
    </source>
</evidence>
<accession>G7KI39</accession>
<dbReference type="AlphaFoldDB" id="G7KI39"/>
<keyword evidence="6" id="KW-1133">Transmembrane helix</keyword>
<dbReference type="Gene3D" id="1.10.510.10">
    <property type="entry name" value="Transferase(Phosphotransferase) domain 1"/>
    <property type="match status" value="1"/>
</dbReference>
<feature type="domain" description="Protein kinase" evidence="10">
    <location>
        <begin position="1"/>
        <end position="165"/>
    </location>
</feature>
<dbReference type="EMBL" id="CM001222">
    <property type="protein sequence ID" value="AES74440.1"/>
    <property type="molecule type" value="Genomic_DNA"/>
</dbReference>
<reference evidence="11 13" key="1">
    <citation type="journal article" date="2011" name="Nature">
        <title>The Medicago genome provides insight into the evolution of rhizobial symbioses.</title>
        <authorList>
            <person name="Young N.D."/>
            <person name="Debelle F."/>
            <person name="Oldroyd G.E."/>
            <person name="Geurts R."/>
            <person name="Cannon S.B."/>
            <person name="Udvardi M.K."/>
            <person name="Benedito V.A."/>
            <person name="Mayer K.F."/>
            <person name="Gouzy J."/>
            <person name="Schoof H."/>
            <person name="Van de Peer Y."/>
            <person name="Proost S."/>
            <person name="Cook D.R."/>
            <person name="Meyers B.C."/>
            <person name="Spannagl M."/>
            <person name="Cheung F."/>
            <person name="De Mita S."/>
            <person name="Krishnakumar V."/>
            <person name="Gundlach H."/>
            <person name="Zhou S."/>
            <person name="Mudge J."/>
            <person name="Bharti A.K."/>
            <person name="Murray J.D."/>
            <person name="Naoumkina M.A."/>
            <person name="Rosen B."/>
            <person name="Silverstein K.A."/>
            <person name="Tang H."/>
            <person name="Rombauts S."/>
            <person name="Zhao P.X."/>
            <person name="Zhou P."/>
            <person name="Barbe V."/>
            <person name="Bardou P."/>
            <person name="Bechner M."/>
            <person name="Bellec A."/>
            <person name="Berger A."/>
            <person name="Berges H."/>
            <person name="Bidwell S."/>
            <person name="Bisseling T."/>
            <person name="Choisne N."/>
            <person name="Couloux A."/>
            <person name="Denny R."/>
            <person name="Deshpande S."/>
            <person name="Dai X."/>
            <person name="Doyle J.J."/>
            <person name="Dudez A.M."/>
            <person name="Farmer A.D."/>
            <person name="Fouteau S."/>
            <person name="Franken C."/>
            <person name="Gibelin C."/>
            <person name="Gish J."/>
            <person name="Goldstein S."/>
            <person name="Gonzalez A.J."/>
            <person name="Green P.J."/>
            <person name="Hallab A."/>
            <person name="Hartog M."/>
            <person name="Hua A."/>
            <person name="Humphray S.J."/>
            <person name="Jeong D.H."/>
            <person name="Jing Y."/>
            <person name="Jocker A."/>
            <person name="Kenton S.M."/>
            <person name="Kim D.J."/>
            <person name="Klee K."/>
            <person name="Lai H."/>
            <person name="Lang C."/>
            <person name="Lin S."/>
            <person name="Macmil S.L."/>
            <person name="Magdelenat G."/>
            <person name="Matthews L."/>
            <person name="McCorrison J."/>
            <person name="Monaghan E.L."/>
            <person name="Mun J.H."/>
            <person name="Najar F.Z."/>
            <person name="Nicholson C."/>
            <person name="Noirot C."/>
            <person name="O'Bleness M."/>
            <person name="Paule C.R."/>
            <person name="Poulain J."/>
            <person name="Prion F."/>
            <person name="Qin B."/>
            <person name="Qu C."/>
            <person name="Retzel E.F."/>
            <person name="Riddle C."/>
            <person name="Sallet E."/>
            <person name="Samain S."/>
            <person name="Samson N."/>
            <person name="Sanders I."/>
            <person name="Saurat O."/>
            <person name="Scarpelli C."/>
            <person name="Schiex T."/>
            <person name="Segurens B."/>
            <person name="Severin A.J."/>
            <person name="Sherrier D.J."/>
            <person name="Shi R."/>
            <person name="Sims S."/>
            <person name="Singer S.R."/>
            <person name="Sinharoy S."/>
            <person name="Sterck L."/>
            <person name="Viollet A."/>
            <person name="Wang B.B."/>
            <person name="Wang K."/>
            <person name="Wang M."/>
            <person name="Wang X."/>
            <person name="Warfsmann J."/>
            <person name="Weissenbach J."/>
            <person name="White D.D."/>
            <person name="White J.D."/>
            <person name="Wiley G.B."/>
            <person name="Wincker P."/>
            <person name="Xing Y."/>
            <person name="Yang L."/>
            <person name="Yao Z."/>
            <person name="Ying F."/>
            <person name="Zhai J."/>
            <person name="Zhou L."/>
            <person name="Zuber A."/>
            <person name="Denarie J."/>
            <person name="Dixon R.A."/>
            <person name="May G.D."/>
            <person name="Schwartz D.C."/>
            <person name="Rogers J."/>
            <person name="Quetier F."/>
            <person name="Town C.D."/>
            <person name="Roe B.A."/>
        </authorList>
    </citation>
    <scope>NUCLEOTIDE SEQUENCE [LARGE SCALE GENOMIC DNA]</scope>
    <source>
        <strain evidence="11">A17</strain>
        <strain evidence="12 13">cv. Jemalong A17</strain>
    </source>
</reference>
<evidence type="ECO:0000256" key="6">
    <source>
        <dbReference type="ARBA" id="ARBA00022989"/>
    </source>
</evidence>
<reference evidence="12" key="3">
    <citation type="submission" date="2015-04" db="UniProtKB">
        <authorList>
            <consortium name="EnsemblPlants"/>
        </authorList>
    </citation>
    <scope>IDENTIFICATION</scope>
    <source>
        <strain evidence="12">cv. Jemalong A17</strain>
    </source>
</reference>
<proteinExistence type="predicted"/>
<dbReference type="PaxDb" id="3880-AES74440"/>
<keyword evidence="9" id="KW-0325">Glycoprotein</keyword>
<dbReference type="InterPro" id="IPR000719">
    <property type="entry name" value="Prot_kinase_dom"/>
</dbReference>
<evidence type="ECO:0000313" key="13">
    <source>
        <dbReference type="Proteomes" id="UP000002051"/>
    </source>
</evidence>
<keyword evidence="11" id="KW-0418">Kinase</keyword>
<dbReference type="InterPro" id="IPR011009">
    <property type="entry name" value="Kinase-like_dom_sf"/>
</dbReference>
<dbReference type="InterPro" id="IPR052422">
    <property type="entry name" value="Auxin_Ser/Thr_Kinase"/>
</dbReference>
<keyword evidence="11" id="KW-0808">Transferase</keyword>
<dbReference type="Proteomes" id="UP000002051">
    <property type="component" value="Chromosome 6"/>
</dbReference>
<evidence type="ECO:0000313" key="11">
    <source>
        <dbReference type="EMBL" id="AES74440.1"/>
    </source>
</evidence>
<dbReference type="STRING" id="3880.G7KI39"/>